<comment type="caution">
    <text evidence="3">The sequence shown here is derived from an EMBL/GenBank/DDBJ whole genome shotgun (WGS) entry which is preliminary data.</text>
</comment>
<dbReference type="AlphaFoldDB" id="A0A9W8E847"/>
<dbReference type="Proteomes" id="UP001151582">
    <property type="component" value="Unassembled WGS sequence"/>
</dbReference>
<keyword evidence="4" id="KW-1185">Reference proteome</keyword>
<feature type="signal peptide" evidence="2">
    <location>
        <begin position="1"/>
        <end position="20"/>
    </location>
</feature>
<protein>
    <submittedName>
        <fullName evidence="3">Uncharacterized protein</fullName>
    </submittedName>
</protein>
<name>A0A9W8E847_9FUNG</name>
<evidence type="ECO:0000256" key="2">
    <source>
        <dbReference type="SAM" id="SignalP"/>
    </source>
</evidence>
<proteinExistence type="predicted"/>
<gene>
    <name evidence="3" type="ORF">H4R34_004438</name>
</gene>
<keyword evidence="2" id="KW-0732">Signal</keyword>
<sequence>MKTAYLGALALTMMAALVAAQTGPAPPTPPPSPRAGRNGRQRPNLRINIPPAQNNRVPGSPGGVRAQTPPHSPPRRSPQGSPRL</sequence>
<organism evidence="3 4">
    <name type="scientific">Dimargaris verticillata</name>
    <dbReference type="NCBI Taxonomy" id="2761393"/>
    <lineage>
        <taxon>Eukaryota</taxon>
        <taxon>Fungi</taxon>
        <taxon>Fungi incertae sedis</taxon>
        <taxon>Zoopagomycota</taxon>
        <taxon>Kickxellomycotina</taxon>
        <taxon>Dimargaritomycetes</taxon>
        <taxon>Dimargaritales</taxon>
        <taxon>Dimargaritaceae</taxon>
        <taxon>Dimargaris</taxon>
    </lineage>
</organism>
<reference evidence="3" key="1">
    <citation type="submission" date="2022-07" db="EMBL/GenBank/DDBJ databases">
        <title>Phylogenomic reconstructions and comparative analyses of Kickxellomycotina fungi.</title>
        <authorList>
            <person name="Reynolds N.K."/>
            <person name="Stajich J.E."/>
            <person name="Barry K."/>
            <person name="Grigoriev I.V."/>
            <person name="Crous P."/>
            <person name="Smith M.E."/>
        </authorList>
    </citation>
    <scope>NUCLEOTIDE SEQUENCE</scope>
    <source>
        <strain evidence="3">RSA 567</strain>
    </source>
</reference>
<evidence type="ECO:0000313" key="3">
    <source>
        <dbReference type="EMBL" id="KAJ1975169.1"/>
    </source>
</evidence>
<accession>A0A9W8E847</accession>
<feature type="compositionally biased region" description="Pro residues" evidence="1">
    <location>
        <begin position="24"/>
        <end position="33"/>
    </location>
</feature>
<dbReference type="EMBL" id="JANBQB010000559">
    <property type="protein sequence ID" value="KAJ1975169.1"/>
    <property type="molecule type" value="Genomic_DNA"/>
</dbReference>
<feature type="chain" id="PRO_5040820198" evidence="2">
    <location>
        <begin position="21"/>
        <end position="84"/>
    </location>
</feature>
<evidence type="ECO:0000313" key="4">
    <source>
        <dbReference type="Proteomes" id="UP001151582"/>
    </source>
</evidence>
<evidence type="ECO:0000256" key="1">
    <source>
        <dbReference type="SAM" id="MobiDB-lite"/>
    </source>
</evidence>
<feature type="region of interest" description="Disordered" evidence="1">
    <location>
        <begin position="21"/>
        <end position="84"/>
    </location>
</feature>